<protein>
    <recommendedName>
        <fullName evidence="4">DUF4064 domain-containing protein</fullName>
    </recommendedName>
</protein>
<evidence type="ECO:0000256" key="1">
    <source>
        <dbReference type="SAM" id="Phobius"/>
    </source>
</evidence>
<accession>A0A0J8J395</accession>
<dbReference type="EMBL" id="AZHO01000024">
    <property type="protein sequence ID" value="KMT58791.1"/>
    <property type="molecule type" value="Genomic_DNA"/>
</dbReference>
<keyword evidence="1" id="KW-0472">Membrane</keyword>
<dbReference type="OrthoDB" id="2361650at2"/>
<keyword evidence="1" id="KW-0812">Transmembrane</keyword>
<dbReference type="AlphaFoldDB" id="A0A0J8J395"/>
<evidence type="ECO:0000313" key="2">
    <source>
        <dbReference type="EMBL" id="KMT58791.1"/>
    </source>
</evidence>
<sequence length="115" mass="13039">MPFWKNKRNLALIFGGIAILFSFYIEVVSTQNVFSGNYSDNLKVPIMIMFIASIIFFVSFVVGYSFLWQKKYKIAIPILFVSGVPAFIFIHIFSGMFMIICAVLAKSTSDSLARE</sequence>
<evidence type="ECO:0000313" key="3">
    <source>
        <dbReference type="Proteomes" id="UP000052258"/>
    </source>
</evidence>
<feature type="transmembrane region" description="Helical" evidence="1">
    <location>
        <begin position="79"/>
        <end position="105"/>
    </location>
</feature>
<gene>
    <name evidence="2" type="ORF">X560_2007</name>
</gene>
<organism evidence="2 3">
    <name type="scientific">Listeria fleischmannii 1991</name>
    <dbReference type="NCBI Taxonomy" id="1430899"/>
    <lineage>
        <taxon>Bacteria</taxon>
        <taxon>Bacillati</taxon>
        <taxon>Bacillota</taxon>
        <taxon>Bacilli</taxon>
        <taxon>Bacillales</taxon>
        <taxon>Listeriaceae</taxon>
        <taxon>Listeria</taxon>
    </lineage>
</organism>
<feature type="transmembrane region" description="Helical" evidence="1">
    <location>
        <begin position="46"/>
        <end position="67"/>
    </location>
</feature>
<comment type="caution">
    <text evidence="2">The sequence shown here is derived from an EMBL/GenBank/DDBJ whole genome shotgun (WGS) entry which is preliminary data.</text>
</comment>
<dbReference type="Proteomes" id="UP000052258">
    <property type="component" value="Unassembled WGS sequence"/>
</dbReference>
<reference evidence="2 3" key="1">
    <citation type="journal article" date="2015" name="Genome Biol. Evol.">
        <title>Comparative Genomics of Listeria Sensu Lato: Genus-Wide Differences in Evolutionary Dynamics and the Progressive Gain of Complex, Potentially Pathogenicity-Related Traits through Lateral Gene Transfer.</title>
        <authorList>
            <person name="Chiara M."/>
            <person name="Caruso M."/>
            <person name="D'Erchia A.M."/>
            <person name="Manzari C."/>
            <person name="Fraccalvieri R."/>
            <person name="Goffredo E."/>
            <person name="Latorre L."/>
            <person name="Miccolupo A."/>
            <person name="Padalino I."/>
            <person name="Santagada G."/>
            <person name="Chiocco D."/>
            <person name="Pesole G."/>
            <person name="Horner D.S."/>
            <person name="Parisi A."/>
        </authorList>
    </citation>
    <scope>NUCLEOTIDE SEQUENCE [LARGE SCALE GENOMIC DNA]</scope>
    <source>
        <strain evidence="2 3">1991</strain>
    </source>
</reference>
<keyword evidence="1" id="KW-1133">Transmembrane helix</keyword>
<dbReference type="RefSeq" id="WP_007476437.1">
    <property type="nucleotide sequence ID" value="NZ_KQ130617.1"/>
</dbReference>
<proteinExistence type="predicted"/>
<evidence type="ECO:0008006" key="4">
    <source>
        <dbReference type="Google" id="ProtNLM"/>
    </source>
</evidence>
<dbReference type="PATRIC" id="fig|1430899.3.peg.2059"/>
<keyword evidence="3" id="KW-1185">Reference proteome</keyword>
<name>A0A0J8J395_9LIST</name>